<dbReference type="AlphaFoldDB" id="A0A2P2FM52"/>
<protein>
    <recommendedName>
        <fullName evidence="3">IrrE N-terminal-like domain-containing protein</fullName>
    </recommendedName>
</protein>
<dbReference type="EMBL" id="JFBM01000030">
    <property type="protein sequence ID" value="KFU77789.1"/>
    <property type="molecule type" value="Genomic_DNA"/>
</dbReference>
<sequence>MTGSAPVTQLDDVRALVSALDLPATATPDELAARLSTVRRRPIQIQPYPPNIVAEARRTGEPLPYGVWVSGAATDFIFFREDTTHSHRRHIVLHEVGHIVCRHVGDDAGEADSGEPDHATITRAVKRAGGFAADQEQAAETFAYLIERHTRPNLSATGETPAARYRLLED</sequence>
<evidence type="ECO:0000313" key="1">
    <source>
        <dbReference type="EMBL" id="KFU77789.1"/>
    </source>
</evidence>
<name>A0A2P2FM52_AMYLU</name>
<evidence type="ECO:0008006" key="3">
    <source>
        <dbReference type="Google" id="ProtNLM"/>
    </source>
</evidence>
<dbReference type="Proteomes" id="UP000256220">
    <property type="component" value="Unassembled WGS sequence"/>
</dbReference>
<accession>A0A2P2FM52</accession>
<evidence type="ECO:0000313" key="2">
    <source>
        <dbReference type="Proteomes" id="UP000256220"/>
    </source>
</evidence>
<proteinExistence type="predicted"/>
<keyword evidence="2" id="KW-1185">Reference proteome</keyword>
<organism evidence="1 2">
    <name type="scientific">Amycolatopsis lurida NRRL 2430</name>
    <dbReference type="NCBI Taxonomy" id="1460371"/>
    <lineage>
        <taxon>Bacteria</taxon>
        <taxon>Bacillati</taxon>
        <taxon>Actinomycetota</taxon>
        <taxon>Actinomycetes</taxon>
        <taxon>Pseudonocardiales</taxon>
        <taxon>Pseudonocardiaceae</taxon>
        <taxon>Amycolatopsis</taxon>
    </lineage>
</organism>
<gene>
    <name evidence="1" type="ORF">BB31_29425</name>
</gene>
<reference evidence="1 2" key="1">
    <citation type="journal article" date="2014" name="Genome Announc.">
        <title>Draft Genome Sequence of Amycolatopsis lurida NRRL 2430, Producer of the Glycopeptide Family Antibiotic Ristocetin.</title>
        <authorList>
            <person name="Kwun M.J."/>
            <person name="Hong H.J."/>
        </authorList>
    </citation>
    <scope>NUCLEOTIDE SEQUENCE [LARGE SCALE GENOMIC DNA]</scope>
    <source>
        <strain evidence="1 2">NRRL 2430</strain>
    </source>
</reference>
<comment type="caution">
    <text evidence="1">The sequence shown here is derived from an EMBL/GenBank/DDBJ whole genome shotgun (WGS) entry which is preliminary data.</text>
</comment>